<sequence length="309" mass="31891">MFCSNCGSKQPDGTRFCSACGAILSGGGAQAPAPRLLGPADEIGYTLIGDDMQLVEIELDPGMSAVAEAGAMTYMEAPIKMETILGDGSGQDDGKGLGGKLLNAGKRALAGEGIFMTVFQNTGSSKAKVAFAAPFPGKIIPVEIKEFGTSIICQKSAFLCGARGIAIDIYLTKKLGAGLFGGEGFIMQKVTGDGLVFLHAGGTIIKKELGAGETLRLDTGCLVAISETVDYDVQLASDIKSGFFGGEGLFLATLTGPGHVWLQSLPFSRMADQIVKARNSHHGETKGFSNPVDEITGGIGGALGGLFKR</sequence>
<dbReference type="Gene3D" id="3.60.160.10">
    <property type="entry name" value="Mitochondrial biogenesis AIM24"/>
    <property type="match status" value="1"/>
</dbReference>
<dbReference type="AlphaFoldDB" id="A0A644ZAI3"/>
<evidence type="ECO:0000259" key="1">
    <source>
        <dbReference type="Pfam" id="PF13240"/>
    </source>
</evidence>
<evidence type="ECO:0000313" key="2">
    <source>
        <dbReference type="EMBL" id="MPM37900.1"/>
    </source>
</evidence>
<dbReference type="PANTHER" id="PTHR43657">
    <property type="entry name" value="TRYPTOPHAN RNA-BINDING ATTENUATOR PROTEIN-LIKE PROTEIN"/>
    <property type="match status" value="1"/>
</dbReference>
<dbReference type="EMBL" id="VSSQ01008105">
    <property type="protein sequence ID" value="MPM37900.1"/>
    <property type="molecule type" value="Genomic_DNA"/>
</dbReference>
<dbReference type="Pfam" id="PF13240">
    <property type="entry name" value="Zn_Ribbon_1"/>
    <property type="match status" value="1"/>
</dbReference>
<protein>
    <recommendedName>
        <fullName evidence="1">Zinc-ribbon domain-containing protein</fullName>
    </recommendedName>
</protein>
<dbReference type="PANTHER" id="PTHR43657:SF1">
    <property type="entry name" value="ALTERED INHERITANCE OF MITOCHONDRIA PROTEIN 24, MITOCHONDRIAL"/>
    <property type="match status" value="1"/>
</dbReference>
<feature type="domain" description="Zinc-ribbon" evidence="1">
    <location>
        <begin position="2"/>
        <end position="23"/>
    </location>
</feature>
<organism evidence="2">
    <name type="scientific">bioreactor metagenome</name>
    <dbReference type="NCBI Taxonomy" id="1076179"/>
    <lineage>
        <taxon>unclassified sequences</taxon>
        <taxon>metagenomes</taxon>
        <taxon>ecological metagenomes</taxon>
    </lineage>
</organism>
<dbReference type="Pfam" id="PF01987">
    <property type="entry name" value="AIM24"/>
    <property type="match status" value="1"/>
</dbReference>
<dbReference type="NCBIfam" id="TIGR00266">
    <property type="entry name" value="TIGR00266 family protein"/>
    <property type="match status" value="1"/>
</dbReference>
<dbReference type="InterPro" id="IPR026870">
    <property type="entry name" value="Zinc_ribbon_dom"/>
</dbReference>
<dbReference type="SUPFAM" id="SSF51219">
    <property type="entry name" value="TRAP-like"/>
    <property type="match status" value="1"/>
</dbReference>
<dbReference type="InterPro" id="IPR002838">
    <property type="entry name" value="AIM24"/>
</dbReference>
<gene>
    <name evidence="2" type="ORF">SDC9_84520</name>
</gene>
<comment type="caution">
    <text evidence="2">The sequence shown here is derived from an EMBL/GenBank/DDBJ whole genome shotgun (WGS) entry which is preliminary data.</text>
</comment>
<reference evidence="2" key="1">
    <citation type="submission" date="2019-08" db="EMBL/GenBank/DDBJ databases">
        <authorList>
            <person name="Kucharzyk K."/>
            <person name="Murdoch R.W."/>
            <person name="Higgins S."/>
            <person name="Loffler F."/>
        </authorList>
    </citation>
    <scope>NUCLEOTIDE SEQUENCE</scope>
</reference>
<proteinExistence type="predicted"/>
<accession>A0A644ZAI3</accession>
<dbReference type="InterPro" id="IPR016031">
    <property type="entry name" value="Trp_RNA-bd_attenuator-like_dom"/>
</dbReference>
<name>A0A644ZAI3_9ZZZZ</name>
<dbReference type="InterPro" id="IPR036983">
    <property type="entry name" value="AIM24_sf"/>
</dbReference>